<dbReference type="InterPro" id="IPR001245">
    <property type="entry name" value="Ser-Thr/Tyr_kinase_cat_dom"/>
</dbReference>
<dbReference type="CDD" id="cd06352">
    <property type="entry name" value="PBP1_NPR_GC-like"/>
    <property type="match status" value="1"/>
</dbReference>
<keyword evidence="13 15" id="KW-0456">Lyase</keyword>
<evidence type="ECO:0000256" key="18">
    <source>
        <dbReference type="SAM" id="Phobius"/>
    </source>
</evidence>
<feature type="domain" description="Guanylate cyclase" evidence="20">
    <location>
        <begin position="879"/>
        <end position="1009"/>
    </location>
</feature>
<reference evidence="21 22" key="1">
    <citation type="journal article" date="2016" name="Nat. Commun.">
        <title>Extremotolerant tardigrade genome and improved radiotolerance of human cultured cells by tardigrade-unique protein.</title>
        <authorList>
            <person name="Hashimoto T."/>
            <person name="Horikawa D.D."/>
            <person name="Saito Y."/>
            <person name="Kuwahara H."/>
            <person name="Kozuka-Hata H."/>
            <person name="Shin-I T."/>
            <person name="Minakuchi Y."/>
            <person name="Ohishi K."/>
            <person name="Motoyama A."/>
            <person name="Aizu T."/>
            <person name="Enomoto A."/>
            <person name="Kondo K."/>
            <person name="Tanaka S."/>
            <person name="Hara Y."/>
            <person name="Koshikawa S."/>
            <person name="Sagara H."/>
            <person name="Miura T."/>
            <person name="Yokobori S."/>
            <person name="Miyagawa K."/>
            <person name="Suzuki Y."/>
            <person name="Kubo T."/>
            <person name="Oyama M."/>
            <person name="Kohara Y."/>
            <person name="Fujiyama A."/>
            <person name="Arakawa K."/>
            <person name="Katayama T."/>
            <person name="Toyoda A."/>
            <person name="Kunieda T."/>
        </authorList>
    </citation>
    <scope>NUCLEOTIDE SEQUENCE [LARGE SCALE GENOMIC DNA]</scope>
    <source>
        <strain evidence="21 22">YOKOZUNA-1</strain>
    </source>
</reference>
<evidence type="ECO:0000256" key="2">
    <source>
        <dbReference type="ARBA" id="ARBA00004251"/>
    </source>
</evidence>
<evidence type="ECO:0000256" key="3">
    <source>
        <dbReference type="ARBA" id="ARBA00012202"/>
    </source>
</evidence>
<dbReference type="STRING" id="947166.A0A1D1V1A9"/>
<keyword evidence="6" id="KW-0732">Signal</keyword>
<feature type="transmembrane region" description="Helical" evidence="18">
    <location>
        <begin position="471"/>
        <end position="494"/>
    </location>
</feature>
<keyword evidence="9" id="KW-0342">GTP-binding</keyword>
<proteinExistence type="inferred from homology"/>
<keyword evidence="11" id="KW-0675">Receptor</keyword>
<dbReference type="Gene3D" id="3.30.70.1230">
    <property type="entry name" value="Nucleotide cyclase"/>
    <property type="match status" value="1"/>
</dbReference>
<keyword evidence="5 18" id="KW-0812">Transmembrane</keyword>
<keyword evidence="12" id="KW-0325">Glycoprotein</keyword>
<dbReference type="GO" id="GO:0004672">
    <property type="term" value="F:protein kinase activity"/>
    <property type="evidence" value="ECO:0007669"/>
    <property type="project" value="InterPro"/>
</dbReference>
<dbReference type="Pfam" id="PF01094">
    <property type="entry name" value="ANF_receptor"/>
    <property type="match status" value="1"/>
</dbReference>
<dbReference type="PANTHER" id="PTHR11920">
    <property type="entry name" value="GUANYLYL CYCLASE"/>
    <property type="match status" value="1"/>
</dbReference>
<keyword evidence="22" id="KW-1185">Reference proteome</keyword>
<evidence type="ECO:0000256" key="12">
    <source>
        <dbReference type="ARBA" id="ARBA00023180"/>
    </source>
</evidence>
<dbReference type="GO" id="GO:0005524">
    <property type="term" value="F:ATP binding"/>
    <property type="evidence" value="ECO:0007669"/>
    <property type="project" value="InterPro"/>
</dbReference>
<evidence type="ECO:0000256" key="5">
    <source>
        <dbReference type="ARBA" id="ARBA00022692"/>
    </source>
</evidence>
<dbReference type="Pfam" id="PF00211">
    <property type="entry name" value="Guanylate_cyc"/>
    <property type="match status" value="1"/>
</dbReference>
<dbReference type="GO" id="GO:0007168">
    <property type="term" value="P:receptor guanylyl cyclase signaling pathway"/>
    <property type="evidence" value="ECO:0007669"/>
    <property type="project" value="TreeGrafter"/>
</dbReference>
<gene>
    <name evidence="21" type="primary">RvY_05634</name>
    <name evidence="21" type="synonym">RvY_05634.1</name>
    <name evidence="21" type="ORF">RvY_05634-1</name>
</gene>
<comment type="caution">
    <text evidence="21">The sequence shown here is derived from an EMBL/GenBank/DDBJ whole genome shotgun (WGS) entry which is preliminary data.</text>
</comment>
<dbReference type="SUPFAM" id="SSF53822">
    <property type="entry name" value="Periplasmic binding protein-like I"/>
    <property type="match status" value="1"/>
</dbReference>
<dbReference type="EC" id="4.6.1.2" evidence="3 16"/>
<dbReference type="GO" id="GO:0004383">
    <property type="term" value="F:guanylate cyclase activity"/>
    <property type="evidence" value="ECO:0007669"/>
    <property type="project" value="UniProtKB-EC"/>
</dbReference>
<evidence type="ECO:0000256" key="1">
    <source>
        <dbReference type="ARBA" id="ARBA00001436"/>
    </source>
</evidence>
<comment type="catalytic activity">
    <reaction evidence="1 16">
        <text>GTP = 3',5'-cyclic GMP + diphosphate</text>
        <dbReference type="Rhea" id="RHEA:13665"/>
        <dbReference type="ChEBI" id="CHEBI:33019"/>
        <dbReference type="ChEBI" id="CHEBI:37565"/>
        <dbReference type="ChEBI" id="CHEBI:57746"/>
        <dbReference type="EC" id="4.6.1.2"/>
    </reaction>
</comment>
<dbReference type="Gene3D" id="6.10.250.780">
    <property type="match status" value="1"/>
</dbReference>
<evidence type="ECO:0000313" key="22">
    <source>
        <dbReference type="Proteomes" id="UP000186922"/>
    </source>
</evidence>
<protein>
    <recommendedName>
        <fullName evidence="3 16">Guanylate cyclase</fullName>
        <ecNumber evidence="3 16">4.6.1.2</ecNumber>
    </recommendedName>
</protein>
<dbReference type="CDD" id="cd07302">
    <property type="entry name" value="CHD"/>
    <property type="match status" value="1"/>
</dbReference>
<dbReference type="GO" id="GO:0005886">
    <property type="term" value="C:plasma membrane"/>
    <property type="evidence" value="ECO:0007669"/>
    <property type="project" value="UniProtKB-SubCell"/>
</dbReference>
<evidence type="ECO:0000256" key="14">
    <source>
        <dbReference type="ARBA" id="ARBA00023293"/>
    </source>
</evidence>
<dbReference type="InterPro" id="IPR029787">
    <property type="entry name" value="Nucleotide_cyclase"/>
</dbReference>
<evidence type="ECO:0000256" key="7">
    <source>
        <dbReference type="ARBA" id="ARBA00022741"/>
    </source>
</evidence>
<evidence type="ECO:0000256" key="13">
    <source>
        <dbReference type="ARBA" id="ARBA00023239"/>
    </source>
</evidence>
<dbReference type="InterPro" id="IPR001828">
    <property type="entry name" value="ANF_lig-bd_rcpt"/>
</dbReference>
<keyword evidence="4" id="KW-1003">Cell membrane</keyword>
<dbReference type="SUPFAM" id="SSF56112">
    <property type="entry name" value="Protein kinase-like (PK-like)"/>
    <property type="match status" value="1"/>
</dbReference>
<dbReference type="PANTHER" id="PTHR11920:SF494">
    <property type="entry name" value="ATRIAL NATRIURETIC PEPTIDE RECEPTOR 2"/>
    <property type="match status" value="1"/>
</dbReference>
<feature type="region of interest" description="Disordered" evidence="17">
    <location>
        <begin position="1059"/>
        <end position="1115"/>
    </location>
</feature>
<comment type="subcellular location">
    <subcellularLocation>
        <location evidence="2">Cell membrane</location>
        <topology evidence="2">Single-pass type I membrane protein</topology>
    </subcellularLocation>
</comment>
<dbReference type="InterPro" id="IPR050401">
    <property type="entry name" value="Cyclic_nucleotide_synthase"/>
</dbReference>
<evidence type="ECO:0000259" key="19">
    <source>
        <dbReference type="PROSITE" id="PS50011"/>
    </source>
</evidence>
<dbReference type="OrthoDB" id="1890790at2759"/>
<name>A0A1D1V1A9_RAMVA</name>
<dbReference type="InterPro" id="IPR028082">
    <property type="entry name" value="Peripla_BP_I"/>
</dbReference>
<dbReference type="Gene3D" id="1.10.510.10">
    <property type="entry name" value="Transferase(Phosphotransferase) domain 1"/>
    <property type="match status" value="1"/>
</dbReference>
<dbReference type="PROSITE" id="PS00452">
    <property type="entry name" value="GUANYLATE_CYCLASE_1"/>
    <property type="match status" value="1"/>
</dbReference>
<keyword evidence="10 18" id="KW-0472">Membrane</keyword>
<dbReference type="Gene3D" id="3.40.50.2300">
    <property type="match status" value="2"/>
</dbReference>
<dbReference type="Pfam" id="PF07714">
    <property type="entry name" value="PK_Tyr_Ser-Thr"/>
    <property type="match status" value="1"/>
</dbReference>
<dbReference type="InterPro" id="IPR000719">
    <property type="entry name" value="Prot_kinase_dom"/>
</dbReference>
<dbReference type="PROSITE" id="PS50125">
    <property type="entry name" value="GUANYLATE_CYCLASE_2"/>
    <property type="match status" value="1"/>
</dbReference>
<dbReference type="SMART" id="SM00044">
    <property type="entry name" value="CYCc"/>
    <property type="match status" value="1"/>
</dbReference>
<sequence length="1115" mass="124444">MAASPGGKASLAILGLILLSGTAFALVDIALIEFVLWGDKTTTSLAVSGAFFDIGEAELIQMYGDKMNFSRVRIFDRNVTTCDMMDQKATFWATRYFYREAEGNPVMGMFGPGCPTAAASVGHLARAWNKVMAITIAGDPAVTNKKRYPTLTRLSPYIQEDLNMFVFKLLNQYSYSTVGILCDDANDVLQIYVPMCTALFDTLRLQFNVTASRFYVNASDTTNVKHYLDEIKSIARVVIIIAYGSRIRPIMLNALDQGMTNGEYVYFTFELYPSANFFGNMSWYTNNVDGRDEDAKLAYRSLFVISLRNDVTAEYNNFTERIKKVSAERYGYTYAPNEEVNPFAVAYYFALHMYGEVLNITISNGGNPMDGVALSRLMWNRTFTILGKTIKINANGDRESDWALQQMSPEGRFRAVMEYSASNQTLFKSKRTSDGHTRDIVWYNRDSPPPNEPRCGYRGIKQECENEQRRILAIALSSVVGLVFICAIATLLIYRKIKLESALSDPWWRVEKEELNQASMKVSSQSLSKLSLKTADNTSHASSVGKTQVFAKIASYKGKTVAVKKMETTRRFNPARSELKEIKKMRDMVHENMNRFVGICVEDTQVQVLTEYCTKGSLSDVMENDALKLDWPFRFSLTNDVISGMTYLHDSPIESHGNLTSSNCVIDSRFVLKITDYGMAFLQNFASSKEADNKSDYFRLLWRAPEHLRAPMPPKGSQKGDVYSFGIVVQEIILRCEPFGSPDVKRLPMDPYAIVTEVIKGTNPPLRPHVPKDACPAELYNLMEAAWSEDPDKRPTFKEIRSAFKKIPGVETGNLMDNLLKRMETYATDLEALVMERTEAFLEEKRKSEELLYQVLPKSVAERLKQGKSVEPEAFEKVSIYFSDIVGFTTLSANSTPMQVVDLLNDLYTLFDSILDGFDTYKVETIGDAYMVVSGLPIRNGNLHAREIARMSLRLLEAIKKFKIRHRPTDQLKLRIGLHAGPCVAGVVGLKMPRYCLFGDTVNTANKMESHGEALKIHVSPDLKTILDDFATFDLTLRGEIEVKGKGLMTTWWLNGENVPDGEAPPAVDGAPGSDAPPAAAAAPAPEPAPSNTETVEVPAAAAEPEPTGNSNAVG</sequence>
<dbReference type="EMBL" id="BDGG01000002">
    <property type="protein sequence ID" value="GAU93742.1"/>
    <property type="molecule type" value="Genomic_DNA"/>
</dbReference>
<feature type="compositionally biased region" description="Low complexity" evidence="17">
    <location>
        <begin position="1064"/>
        <end position="1108"/>
    </location>
</feature>
<dbReference type="InterPro" id="IPR001054">
    <property type="entry name" value="A/G_cyclase"/>
</dbReference>
<dbReference type="InterPro" id="IPR018297">
    <property type="entry name" value="A/G_cyclase_CS"/>
</dbReference>
<dbReference type="PROSITE" id="PS50011">
    <property type="entry name" value="PROTEIN_KINASE_DOM"/>
    <property type="match status" value="1"/>
</dbReference>
<evidence type="ECO:0000256" key="9">
    <source>
        <dbReference type="ARBA" id="ARBA00023134"/>
    </source>
</evidence>
<dbReference type="SUPFAM" id="SSF55073">
    <property type="entry name" value="Nucleotide cyclase"/>
    <property type="match status" value="1"/>
</dbReference>
<evidence type="ECO:0000256" key="4">
    <source>
        <dbReference type="ARBA" id="ARBA00022475"/>
    </source>
</evidence>
<dbReference type="Proteomes" id="UP000186922">
    <property type="component" value="Unassembled WGS sequence"/>
</dbReference>
<accession>A0A1D1V1A9</accession>
<keyword evidence="8 18" id="KW-1133">Transmembrane helix</keyword>
<evidence type="ECO:0000256" key="11">
    <source>
        <dbReference type="ARBA" id="ARBA00023170"/>
    </source>
</evidence>
<evidence type="ECO:0000256" key="6">
    <source>
        <dbReference type="ARBA" id="ARBA00022729"/>
    </source>
</evidence>
<evidence type="ECO:0000256" key="8">
    <source>
        <dbReference type="ARBA" id="ARBA00022989"/>
    </source>
</evidence>
<dbReference type="GO" id="GO:0035556">
    <property type="term" value="P:intracellular signal transduction"/>
    <property type="evidence" value="ECO:0007669"/>
    <property type="project" value="InterPro"/>
</dbReference>
<dbReference type="GO" id="GO:0004016">
    <property type="term" value="F:adenylate cyclase activity"/>
    <property type="evidence" value="ECO:0007669"/>
    <property type="project" value="TreeGrafter"/>
</dbReference>
<feature type="domain" description="Protein kinase" evidence="19">
    <location>
        <begin position="538"/>
        <end position="810"/>
    </location>
</feature>
<evidence type="ECO:0000313" key="21">
    <source>
        <dbReference type="EMBL" id="GAU93742.1"/>
    </source>
</evidence>
<keyword evidence="7" id="KW-0547">Nucleotide-binding</keyword>
<evidence type="ECO:0000256" key="15">
    <source>
        <dbReference type="RuleBase" id="RU000405"/>
    </source>
</evidence>
<dbReference type="FunFam" id="3.30.70.1230:FF:000004">
    <property type="entry name" value="Guanylate cyclase"/>
    <property type="match status" value="1"/>
</dbReference>
<comment type="similarity">
    <text evidence="15">Belongs to the adenylyl cyclase class-4/guanylyl cyclase family.</text>
</comment>
<evidence type="ECO:0000259" key="20">
    <source>
        <dbReference type="PROSITE" id="PS50125"/>
    </source>
</evidence>
<dbReference type="GO" id="GO:0001653">
    <property type="term" value="F:peptide receptor activity"/>
    <property type="evidence" value="ECO:0007669"/>
    <property type="project" value="TreeGrafter"/>
</dbReference>
<dbReference type="InterPro" id="IPR001170">
    <property type="entry name" value="ANPR/GUC"/>
</dbReference>
<keyword evidence="14 16" id="KW-0141">cGMP biosynthesis</keyword>
<evidence type="ECO:0000256" key="10">
    <source>
        <dbReference type="ARBA" id="ARBA00023136"/>
    </source>
</evidence>
<dbReference type="GO" id="GO:0005525">
    <property type="term" value="F:GTP binding"/>
    <property type="evidence" value="ECO:0007669"/>
    <property type="project" value="UniProtKB-KW"/>
</dbReference>
<evidence type="ECO:0000256" key="16">
    <source>
        <dbReference type="RuleBase" id="RU003431"/>
    </source>
</evidence>
<dbReference type="PRINTS" id="PR00255">
    <property type="entry name" value="NATPEPTIDER"/>
</dbReference>
<dbReference type="AlphaFoldDB" id="A0A1D1V1A9"/>
<evidence type="ECO:0000256" key="17">
    <source>
        <dbReference type="SAM" id="MobiDB-lite"/>
    </source>
</evidence>
<organism evidence="21 22">
    <name type="scientific">Ramazzottius varieornatus</name>
    <name type="common">Water bear</name>
    <name type="synonym">Tardigrade</name>
    <dbReference type="NCBI Taxonomy" id="947166"/>
    <lineage>
        <taxon>Eukaryota</taxon>
        <taxon>Metazoa</taxon>
        <taxon>Ecdysozoa</taxon>
        <taxon>Tardigrada</taxon>
        <taxon>Eutardigrada</taxon>
        <taxon>Parachela</taxon>
        <taxon>Hypsibioidea</taxon>
        <taxon>Ramazzottiidae</taxon>
        <taxon>Ramazzottius</taxon>
    </lineage>
</organism>
<dbReference type="InterPro" id="IPR011009">
    <property type="entry name" value="Kinase-like_dom_sf"/>
</dbReference>